<protein>
    <recommendedName>
        <fullName evidence="10">Sugar phosphate transporter domain-containing protein</fullName>
    </recommendedName>
</protein>
<keyword evidence="12" id="KW-1185">Reference proteome</keyword>
<feature type="transmembrane region" description="Helical" evidence="9">
    <location>
        <begin position="364"/>
        <end position="382"/>
    </location>
</feature>
<organism evidence="11 12">
    <name type="scientific">Botrytis tulipae</name>
    <dbReference type="NCBI Taxonomy" id="87230"/>
    <lineage>
        <taxon>Eukaryota</taxon>
        <taxon>Fungi</taxon>
        <taxon>Dikarya</taxon>
        <taxon>Ascomycota</taxon>
        <taxon>Pezizomycotina</taxon>
        <taxon>Leotiomycetes</taxon>
        <taxon>Helotiales</taxon>
        <taxon>Sclerotiniaceae</taxon>
        <taxon>Botrytis</taxon>
    </lineage>
</organism>
<dbReference type="AlphaFoldDB" id="A0A4Z1F006"/>
<keyword evidence="6 9" id="KW-1133">Transmembrane helix</keyword>
<comment type="function">
    <text evidence="1">Involved in the import of GDP-mannose from the cytoplasm into the Golgi lumen.</text>
</comment>
<dbReference type="EMBL" id="PQXH01000033">
    <property type="protein sequence ID" value="TGO16013.1"/>
    <property type="molecule type" value="Genomic_DNA"/>
</dbReference>
<accession>A0A4Z1F006</accession>
<feature type="transmembrane region" description="Helical" evidence="9">
    <location>
        <begin position="612"/>
        <end position="635"/>
    </location>
</feature>
<comment type="caution">
    <text evidence="11">The sequence shown here is derived from an EMBL/GenBank/DDBJ whole genome shotgun (WGS) entry which is preliminary data.</text>
</comment>
<evidence type="ECO:0000313" key="12">
    <source>
        <dbReference type="Proteomes" id="UP000297777"/>
    </source>
</evidence>
<evidence type="ECO:0000256" key="4">
    <source>
        <dbReference type="ARBA" id="ARBA00011182"/>
    </source>
</evidence>
<sequence>MNLDLPPNAAWAANAVAPKKKGQTISITTKNGHSTFGTPAPALSTPANTPPAVAPPKRNNGTPFSMAGSLFNQPSTSSPAPALPTPANTPPAVAPPKRNNGTPFSMAGSLFNQQPTSSPAPAPHLPPPYVPSSFLPPTAAAAPIPYGSLPPYTPSTTPSTLAPTPPSFLPQVPSAPAPAPTFPASSLFTFLQPPQVPSAVAPPAPAPKFGSASFSFSSAPPVPATAPAPNPVAPNLFSSASFWQPAPAQTVPAPMPLPPIFLPFYAQPQPSSLFFSPVSAPIQFCPHRPAAPIPAEPPSPQFYFDSENQRITEEMDSYFSACFTPINLFRKPPPSISSLWEGAVDYSLEIYQPRLRLTLITYPYPWLLTAWHALCSSMGVYISRRLDSQNLEHRSQRKNYYILLFSILYTINIAVSNVSLGIMTIPDHLVIRSSIPIFVLILSSLLRLHTRPYSHLTILSLLPLTLGVLLVSHDSLTLTLDTTILCLLGALLSACKTLSTNSLQTHLSIPALTIIRHVAPLAGIQATIWSYMNGEIDEFLVKQISSTSSPLSTSSSGILLILTNGLVAFLLNWSSFTTNKKAGALTMAVLGNIKQVISIAISIVIFRDANASFTGFAHIFGIILAVGGGFLYSLVEVGTFGNLKDNTFGPSKDDLSENAGEDIGSQKTVYMLHELKPRRFLEVKRWRIEVSRLTIISCGLVFTFTVLLFWVSFLFV</sequence>
<keyword evidence="7 9" id="KW-0472">Membrane</keyword>
<dbReference type="InterPro" id="IPR004853">
    <property type="entry name" value="Sugar_P_trans_dom"/>
</dbReference>
<feature type="transmembrane region" description="Helical" evidence="9">
    <location>
        <begin position="478"/>
        <end position="495"/>
    </location>
</feature>
<evidence type="ECO:0000256" key="3">
    <source>
        <dbReference type="ARBA" id="ARBA00010425"/>
    </source>
</evidence>
<dbReference type="PANTHER" id="PTHR11132">
    <property type="entry name" value="SOLUTE CARRIER FAMILY 35"/>
    <property type="match status" value="1"/>
</dbReference>
<feature type="transmembrane region" description="Helical" evidence="9">
    <location>
        <begin position="583"/>
        <end position="606"/>
    </location>
</feature>
<feature type="transmembrane region" description="Helical" evidence="9">
    <location>
        <begin position="453"/>
        <end position="472"/>
    </location>
</feature>
<dbReference type="InterPro" id="IPR050186">
    <property type="entry name" value="TPT_transporter"/>
</dbReference>
<evidence type="ECO:0000256" key="1">
    <source>
        <dbReference type="ARBA" id="ARBA00003420"/>
    </source>
</evidence>
<evidence type="ECO:0000256" key="6">
    <source>
        <dbReference type="ARBA" id="ARBA00022989"/>
    </source>
</evidence>
<gene>
    <name evidence="11" type="ORF">BTUL_0033g00510</name>
</gene>
<dbReference type="PRINTS" id="PR01217">
    <property type="entry name" value="PRICHEXTENSN"/>
</dbReference>
<feature type="domain" description="Sugar phosphate transporter" evidence="10">
    <location>
        <begin position="359"/>
        <end position="633"/>
    </location>
</feature>
<comment type="similarity">
    <text evidence="3">Belongs to the TPT transporter family. SLC35D subfamily.</text>
</comment>
<proteinExistence type="inferred from homology"/>
<evidence type="ECO:0000313" key="11">
    <source>
        <dbReference type="EMBL" id="TGO16013.1"/>
    </source>
</evidence>
<feature type="compositionally biased region" description="Pro residues" evidence="8">
    <location>
        <begin position="81"/>
        <end position="94"/>
    </location>
</feature>
<dbReference type="Proteomes" id="UP000297777">
    <property type="component" value="Unassembled WGS sequence"/>
</dbReference>
<evidence type="ECO:0000256" key="7">
    <source>
        <dbReference type="ARBA" id="ARBA00023136"/>
    </source>
</evidence>
<evidence type="ECO:0000259" key="10">
    <source>
        <dbReference type="Pfam" id="PF03151"/>
    </source>
</evidence>
<evidence type="ECO:0000256" key="8">
    <source>
        <dbReference type="SAM" id="MobiDB-lite"/>
    </source>
</evidence>
<evidence type="ECO:0000256" key="2">
    <source>
        <dbReference type="ARBA" id="ARBA00004477"/>
    </source>
</evidence>
<feature type="transmembrane region" description="Helical" evidence="9">
    <location>
        <begin position="693"/>
        <end position="715"/>
    </location>
</feature>
<comment type="subunit">
    <text evidence="4">Homooligomer.</text>
</comment>
<evidence type="ECO:0000256" key="5">
    <source>
        <dbReference type="ARBA" id="ARBA00022692"/>
    </source>
</evidence>
<feature type="transmembrane region" description="Helical" evidence="9">
    <location>
        <begin position="429"/>
        <end position="446"/>
    </location>
</feature>
<name>A0A4Z1F006_9HELO</name>
<feature type="transmembrane region" description="Helical" evidence="9">
    <location>
        <begin position="551"/>
        <end position="571"/>
    </location>
</feature>
<feature type="region of interest" description="Disordered" evidence="8">
    <location>
        <begin position="14"/>
        <end position="125"/>
    </location>
</feature>
<feature type="transmembrane region" description="Helical" evidence="9">
    <location>
        <begin position="507"/>
        <end position="531"/>
    </location>
</feature>
<dbReference type="Pfam" id="PF03151">
    <property type="entry name" value="TPT"/>
    <property type="match status" value="1"/>
</dbReference>
<feature type="compositionally biased region" description="Polar residues" evidence="8">
    <location>
        <begin position="23"/>
        <end position="37"/>
    </location>
</feature>
<dbReference type="GO" id="GO:0005789">
    <property type="term" value="C:endoplasmic reticulum membrane"/>
    <property type="evidence" value="ECO:0007669"/>
    <property type="project" value="UniProtKB-SubCell"/>
</dbReference>
<feature type="transmembrane region" description="Helical" evidence="9">
    <location>
        <begin position="402"/>
        <end position="423"/>
    </location>
</feature>
<reference evidence="11 12" key="1">
    <citation type="submission" date="2017-12" db="EMBL/GenBank/DDBJ databases">
        <title>Comparative genomics of Botrytis spp.</title>
        <authorList>
            <person name="Valero-Jimenez C.A."/>
            <person name="Tapia P."/>
            <person name="Veloso J."/>
            <person name="Silva-Moreno E."/>
            <person name="Staats M."/>
            <person name="Valdes J.H."/>
            <person name="Van Kan J.A.L."/>
        </authorList>
    </citation>
    <scope>NUCLEOTIDE SEQUENCE [LARGE SCALE GENOMIC DNA]</scope>
    <source>
        <strain evidence="11 12">Bt9001</strain>
    </source>
</reference>
<comment type="subcellular location">
    <subcellularLocation>
        <location evidence="2">Endoplasmic reticulum membrane</location>
        <topology evidence="2">Multi-pass membrane protein</topology>
    </subcellularLocation>
</comment>
<dbReference type="OrthoDB" id="10261634at2759"/>
<evidence type="ECO:0000256" key="9">
    <source>
        <dbReference type="SAM" id="Phobius"/>
    </source>
</evidence>
<keyword evidence="5 9" id="KW-0812">Transmembrane</keyword>